<reference evidence="8 10" key="1">
    <citation type="submission" date="2019-10" db="EMBL/GenBank/DDBJ databases">
        <title>Streptomyces sp. strain GY16 isolated from leaves of Broussonetia papyrifera.</title>
        <authorList>
            <person name="Mo P."/>
        </authorList>
    </citation>
    <scope>NUCLEOTIDE SEQUENCE [LARGE SCALE GENOMIC DNA]</scope>
    <source>
        <strain evidence="8 10">GY16</strain>
    </source>
</reference>
<dbReference type="PANTHER" id="PTHR33217:SF8">
    <property type="entry name" value="MUTATOR FAMILY TRANSPOSASE"/>
    <property type="match status" value="1"/>
</dbReference>
<dbReference type="KEGG" id="sphv:F9278_45975"/>
<keyword evidence="3 6" id="KW-0815">Transposition</keyword>
<evidence type="ECO:0000256" key="7">
    <source>
        <dbReference type="SAM" id="MobiDB-lite"/>
    </source>
</evidence>
<keyword evidence="4 6" id="KW-0238">DNA-binding</keyword>
<accession>A0A5P8JV55</accession>
<dbReference type="PANTHER" id="PTHR33217">
    <property type="entry name" value="TRANSPOSASE FOR INSERTION SEQUENCE ELEMENT IS1081"/>
    <property type="match status" value="1"/>
</dbReference>
<dbReference type="Pfam" id="PF00872">
    <property type="entry name" value="Transposase_mut"/>
    <property type="match status" value="1"/>
</dbReference>
<dbReference type="EMBL" id="CP045096">
    <property type="protein sequence ID" value="QFR02275.1"/>
    <property type="molecule type" value="Genomic_DNA"/>
</dbReference>
<evidence type="ECO:0000256" key="1">
    <source>
        <dbReference type="ARBA" id="ARBA00002190"/>
    </source>
</evidence>
<dbReference type="GO" id="GO:0003677">
    <property type="term" value="F:DNA binding"/>
    <property type="evidence" value="ECO:0007669"/>
    <property type="project" value="UniProtKB-UniRule"/>
</dbReference>
<dbReference type="GO" id="GO:0006313">
    <property type="term" value="P:DNA transposition"/>
    <property type="evidence" value="ECO:0007669"/>
    <property type="project" value="UniProtKB-UniRule"/>
</dbReference>
<comment type="function">
    <text evidence="1 6">Required for the transposition of the insertion element.</text>
</comment>
<evidence type="ECO:0000256" key="3">
    <source>
        <dbReference type="ARBA" id="ARBA00022578"/>
    </source>
</evidence>
<evidence type="ECO:0000256" key="5">
    <source>
        <dbReference type="ARBA" id="ARBA00023172"/>
    </source>
</evidence>
<keyword evidence="10" id="KW-1185">Reference proteome</keyword>
<keyword evidence="6" id="KW-0814">Transposable element</keyword>
<name>A0A5P8JV55_9ACTN</name>
<sequence length="431" mass="47481">MTDTVTEFVAADDQADPSPEAATVEQKLIDQLVGQARSKGLQLTGEGGLLQQLTKAVLESALEGEITDHLGYDKHDPAGKDGGNSRNGTRSKTVLTDIGPVEIDVPRDREGSFEPAIVKKRQRRLTGVDEMVLSLSAKGLTHGEISAHLAEVYGANVSKTTISTITDKVMDGMAEWQNRPLDRVYPVVFIDAINVKIRDGQVANRPIYVALAVTAEGHRDILGLWAGDGGEGAKHWLRVLSELKNRGVEDVLMLVCDGLKGLPDAVGEVWPRTVVQTCVVHLLRASFRYAARQDWDKIAKALKPVYTAPSEDAATTRFLEFAETWGKKYPAIVRLWESSWPEFTPFLQFDAEIRRIVCTTNSIESVNARIRKAVRSRGHFPTEQAALKCVYMAVMSLDPTGAGRKRWTTRWKGAMNVFDLAFDGRLTAGQL</sequence>
<dbReference type="Proteomes" id="UP000327294">
    <property type="component" value="Chromosome"/>
</dbReference>
<dbReference type="PROSITE" id="PS01007">
    <property type="entry name" value="TRANSPOSASE_MUTATOR"/>
    <property type="match status" value="1"/>
</dbReference>
<evidence type="ECO:0000313" key="9">
    <source>
        <dbReference type="EMBL" id="QFR02275.1"/>
    </source>
</evidence>
<evidence type="ECO:0000256" key="6">
    <source>
        <dbReference type="RuleBase" id="RU365089"/>
    </source>
</evidence>
<evidence type="ECO:0000313" key="8">
    <source>
        <dbReference type="EMBL" id="QFQ94905.1"/>
    </source>
</evidence>
<feature type="compositionally biased region" description="Basic and acidic residues" evidence="7">
    <location>
        <begin position="69"/>
        <end position="79"/>
    </location>
</feature>
<dbReference type="InterPro" id="IPR001207">
    <property type="entry name" value="Transposase_mutator"/>
</dbReference>
<dbReference type="AlphaFoldDB" id="A0A5P8JV55"/>
<dbReference type="GO" id="GO:0004803">
    <property type="term" value="F:transposase activity"/>
    <property type="evidence" value="ECO:0007669"/>
    <property type="project" value="UniProtKB-UniRule"/>
</dbReference>
<feature type="region of interest" description="Disordered" evidence="7">
    <location>
        <begin position="1"/>
        <end position="20"/>
    </location>
</feature>
<organism evidence="8 10">
    <name type="scientific">Streptomyces phaeolivaceus</name>
    <dbReference type="NCBI Taxonomy" id="2653200"/>
    <lineage>
        <taxon>Bacteria</taxon>
        <taxon>Bacillati</taxon>
        <taxon>Actinomycetota</taxon>
        <taxon>Actinomycetes</taxon>
        <taxon>Kitasatosporales</taxon>
        <taxon>Streptomycetaceae</taxon>
        <taxon>Streptomyces</taxon>
    </lineage>
</organism>
<evidence type="ECO:0000313" key="10">
    <source>
        <dbReference type="Proteomes" id="UP000327294"/>
    </source>
</evidence>
<evidence type="ECO:0000256" key="4">
    <source>
        <dbReference type="ARBA" id="ARBA00023125"/>
    </source>
</evidence>
<proteinExistence type="inferred from homology"/>
<feature type="region of interest" description="Disordered" evidence="7">
    <location>
        <begin position="69"/>
        <end position="92"/>
    </location>
</feature>
<dbReference type="KEGG" id="sphv:F9278_00340"/>
<keyword evidence="5 6" id="KW-0233">DNA recombination</keyword>
<dbReference type="NCBIfam" id="NF033543">
    <property type="entry name" value="transpos_IS256"/>
    <property type="match status" value="1"/>
</dbReference>
<comment type="similarity">
    <text evidence="2 6">Belongs to the transposase mutator family.</text>
</comment>
<dbReference type="EMBL" id="CP045096">
    <property type="protein sequence ID" value="QFQ94905.1"/>
    <property type="molecule type" value="Genomic_DNA"/>
</dbReference>
<protein>
    <recommendedName>
        <fullName evidence="6">Mutator family transposase</fullName>
    </recommendedName>
</protein>
<gene>
    <name evidence="8" type="ORF">F9278_00340</name>
    <name evidence="9" type="ORF">F9278_45975</name>
</gene>
<evidence type="ECO:0000256" key="2">
    <source>
        <dbReference type="ARBA" id="ARBA00010961"/>
    </source>
</evidence>